<evidence type="ECO:0000313" key="3">
    <source>
        <dbReference type="Proteomes" id="UP000054166"/>
    </source>
</evidence>
<dbReference type="Proteomes" id="UP000054166">
    <property type="component" value="Unassembled WGS sequence"/>
</dbReference>
<dbReference type="AlphaFoldDB" id="A0A0C3B7M1"/>
<evidence type="ECO:0000256" key="1">
    <source>
        <dbReference type="SAM" id="MobiDB-lite"/>
    </source>
</evidence>
<dbReference type="InParanoid" id="A0A0C3B7M1"/>
<name>A0A0C3B7M1_PILCF</name>
<sequence>MQDNDIYSPAPRFSRGGPTTINIWQWQPTSHLWSALFDLLQQIEAMLSFSIHSHHWLHGRTSQGNIPSSNCRGKGTEHPREISKTSKFIRDGSHRRLYETHQAGEADNKPIVERCVRIYCTFFIHAALSTQAQVVVVVGARVGDRRSGN</sequence>
<proteinExistence type="predicted"/>
<reference evidence="2 3" key="1">
    <citation type="submission" date="2014-04" db="EMBL/GenBank/DDBJ databases">
        <authorList>
            <consortium name="DOE Joint Genome Institute"/>
            <person name="Kuo A."/>
            <person name="Tarkka M."/>
            <person name="Buscot F."/>
            <person name="Kohler A."/>
            <person name="Nagy L.G."/>
            <person name="Floudas D."/>
            <person name="Copeland A."/>
            <person name="Barry K.W."/>
            <person name="Cichocki N."/>
            <person name="Veneault-Fourrey C."/>
            <person name="LaButti K."/>
            <person name="Lindquist E.A."/>
            <person name="Lipzen A."/>
            <person name="Lundell T."/>
            <person name="Morin E."/>
            <person name="Murat C."/>
            <person name="Sun H."/>
            <person name="Tunlid A."/>
            <person name="Henrissat B."/>
            <person name="Grigoriev I.V."/>
            <person name="Hibbett D.S."/>
            <person name="Martin F."/>
            <person name="Nordberg H.P."/>
            <person name="Cantor M.N."/>
            <person name="Hua S.X."/>
        </authorList>
    </citation>
    <scope>NUCLEOTIDE SEQUENCE [LARGE SCALE GENOMIC DNA]</scope>
    <source>
        <strain evidence="2 3">F 1598</strain>
    </source>
</reference>
<protein>
    <submittedName>
        <fullName evidence="2">Uncharacterized protein</fullName>
    </submittedName>
</protein>
<reference evidence="3" key="2">
    <citation type="submission" date="2015-01" db="EMBL/GenBank/DDBJ databases">
        <title>Evolutionary Origins and Diversification of the Mycorrhizal Mutualists.</title>
        <authorList>
            <consortium name="DOE Joint Genome Institute"/>
            <consortium name="Mycorrhizal Genomics Consortium"/>
            <person name="Kohler A."/>
            <person name="Kuo A."/>
            <person name="Nagy L.G."/>
            <person name="Floudas D."/>
            <person name="Copeland A."/>
            <person name="Barry K.W."/>
            <person name="Cichocki N."/>
            <person name="Veneault-Fourrey C."/>
            <person name="LaButti K."/>
            <person name="Lindquist E.A."/>
            <person name="Lipzen A."/>
            <person name="Lundell T."/>
            <person name="Morin E."/>
            <person name="Murat C."/>
            <person name="Riley R."/>
            <person name="Ohm R."/>
            <person name="Sun H."/>
            <person name="Tunlid A."/>
            <person name="Henrissat B."/>
            <person name="Grigoriev I.V."/>
            <person name="Hibbett D.S."/>
            <person name="Martin F."/>
        </authorList>
    </citation>
    <scope>NUCLEOTIDE SEQUENCE [LARGE SCALE GENOMIC DNA]</scope>
    <source>
        <strain evidence="3">F 1598</strain>
    </source>
</reference>
<organism evidence="2 3">
    <name type="scientific">Piloderma croceum (strain F 1598)</name>
    <dbReference type="NCBI Taxonomy" id="765440"/>
    <lineage>
        <taxon>Eukaryota</taxon>
        <taxon>Fungi</taxon>
        <taxon>Dikarya</taxon>
        <taxon>Basidiomycota</taxon>
        <taxon>Agaricomycotina</taxon>
        <taxon>Agaricomycetes</taxon>
        <taxon>Agaricomycetidae</taxon>
        <taxon>Atheliales</taxon>
        <taxon>Atheliaceae</taxon>
        <taxon>Piloderma</taxon>
    </lineage>
</organism>
<dbReference type="EMBL" id="KN832995">
    <property type="protein sequence ID" value="KIM82263.1"/>
    <property type="molecule type" value="Genomic_DNA"/>
</dbReference>
<feature type="compositionally biased region" description="Basic and acidic residues" evidence="1">
    <location>
        <begin position="74"/>
        <end position="84"/>
    </location>
</feature>
<gene>
    <name evidence="2" type="ORF">PILCRDRAFT_474446</name>
</gene>
<feature type="compositionally biased region" description="Polar residues" evidence="1">
    <location>
        <begin position="62"/>
        <end position="71"/>
    </location>
</feature>
<accession>A0A0C3B7M1</accession>
<feature type="region of interest" description="Disordered" evidence="1">
    <location>
        <begin position="62"/>
        <end position="84"/>
    </location>
</feature>
<keyword evidence="3" id="KW-1185">Reference proteome</keyword>
<dbReference type="HOGENOM" id="CLU_1750401_0_0_1"/>
<evidence type="ECO:0000313" key="2">
    <source>
        <dbReference type="EMBL" id="KIM82263.1"/>
    </source>
</evidence>